<accession>A0ABW5HSF4</accession>
<feature type="region of interest" description="Disordered" evidence="1">
    <location>
        <begin position="420"/>
        <end position="452"/>
    </location>
</feature>
<dbReference type="Proteomes" id="UP001597542">
    <property type="component" value="Unassembled WGS sequence"/>
</dbReference>
<gene>
    <name evidence="2" type="ORF">ACFSUT_05140</name>
</gene>
<protein>
    <submittedName>
        <fullName evidence="2">Uncharacterized protein</fullName>
    </submittedName>
</protein>
<evidence type="ECO:0000313" key="3">
    <source>
        <dbReference type="Proteomes" id="UP001597542"/>
    </source>
</evidence>
<proteinExistence type="predicted"/>
<dbReference type="EMBL" id="JBHUKQ010000004">
    <property type="protein sequence ID" value="MFD2479647.1"/>
    <property type="molecule type" value="Genomic_DNA"/>
</dbReference>
<evidence type="ECO:0000313" key="2">
    <source>
        <dbReference type="EMBL" id="MFD2479647.1"/>
    </source>
</evidence>
<feature type="region of interest" description="Disordered" evidence="1">
    <location>
        <begin position="508"/>
        <end position="596"/>
    </location>
</feature>
<sequence>MRQVAAQPRFAALVADEHEGYQRHVLIRSAGEPALERWLDAPVPLAPSHLLVLVTPGALDEPSLLSSLPDLLAAPLASGGSIAAIWLGIRALAREPEKVRRLSEELKTTVVVPDGGFTVTPGAGLYAGLGAGGTGWQEFAPGRPSRSAGSRFPAPAWESWCADRPIEAGGVVAEPVQCGLLVREAGARSGDPAGPGMAAAADPRFPQVVVGDGRSVPSPSAVAAILRSLPSDRVLVVPASADAATHAWQVELAMRLGRSVVFSAGPRASAGAGAVSTVVLDETGEFRFRPFATVLRQPPGPGDQTILDIAPAPPGWVASGRRSYRLRDGGPVTADVVPSGLVMRCSDSGPGDAATDAAPFDPVTWTLTLGVRGQLVGLPVLAAAERLLDTIGPAQRKATRIRVAGILDRDAVEALNKWAGAKSPPAGTSLPVVPEMPPSSQVAENASSATADRADRAMADLLPVADQPSSTADTAGRMPAEFVRTVPDLRSPVARPTCLPPIMTTSATPVSTVSGPPAARGLVPDTGVRDLPAEPGVVRGEDDPAGNPVEPERPRALRGLPIPETVPGRAQTVTVPLPEEPLNPRDVPDRPSNSAEQLRFTESAGQGFGEALATVNAALATWPSMRRDESAGTKADFVAVCLYLGQGEESTTAVNRAVRAGRPEPLDGQVPCLASGLRRLPTHRRPVLRQGRAGSIEHGSIPGTVLAEPGFLTAGADLDATAPGADLDVLIWPATARRTSELMLNRPFGEVVFLAGSRFKALAVRKAEGTGTEGCDGPAAPKVAALFRELAPGEVPSGTGLDERDQLVLAKLDRVLARRQSRQLRLIDDPGAIARMTTSLVEWHGEVAETGRAAAVAS</sequence>
<keyword evidence="3" id="KW-1185">Reference proteome</keyword>
<comment type="caution">
    <text evidence="2">The sequence shown here is derived from an EMBL/GenBank/DDBJ whole genome shotgun (WGS) entry which is preliminary data.</text>
</comment>
<reference evidence="3" key="1">
    <citation type="journal article" date="2019" name="Int. J. Syst. Evol. Microbiol.">
        <title>The Global Catalogue of Microorganisms (GCM) 10K type strain sequencing project: providing services to taxonomists for standard genome sequencing and annotation.</title>
        <authorList>
            <consortium name="The Broad Institute Genomics Platform"/>
            <consortium name="The Broad Institute Genome Sequencing Center for Infectious Disease"/>
            <person name="Wu L."/>
            <person name="Ma J."/>
        </authorList>
    </citation>
    <scope>NUCLEOTIDE SEQUENCE [LARGE SCALE GENOMIC DNA]</scope>
    <source>
        <strain evidence="3">CGMCC 4.7638</strain>
    </source>
</reference>
<evidence type="ECO:0000256" key="1">
    <source>
        <dbReference type="SAM" id="MobiDB-lite"/>
    </source>
</evidence>
<name>A0ABW5HSF4_9PSEU</name>
<dbReference type="RefSeq" id="WP_344277813.1">
    <property type="nucleotide sequence ID" value="NZ_BAAAHV010000013.1"/>
</dbReference>
<dbReference type="Gene3D" id="3.90.176.10">
    <property type="entry name" value="Toxin ADP-ribosyltransferase, Chain A, domain 1"/>
    <property type="match status" value="1"/>
</dbReference>
<organism evidence="2 3">
    <name type="scientific">Amycolatopsis albidoflavus</name>
    <dbReference type="NCBI Taxonomy" id="102226"/>
    <lineage>
        <taxon>Bacteria</taxon>
        <taxon>Bacillati</taxon>
        <taxon>Actinomycetota</taxon>
        <taxon>Actinomycetes</taxon>
        <taxon>Pseudonocardiales</taxon>
        <taxon>Pseudonocardiaceae</taxon>
        <taxon>Amycolatopsis</taxon>
    </lineage>
</organism>